<evidence type="ECO:0000313" key="1">
    <source>
        <dbReference type="EMBL" id="GBN69561.1"/>
    </source>
</evidence>
<proteinExistence type="predicted"/>
<name>A0A4Y2R1V1_ARAVE</name>
<dbReference type="Proteomes" id="UP000499080">
    <property type="component" value="Unassembled WGS sequence"/>
</dbReference>
<dbReference type="EMBL" id="BGPR01224682">
    <property type="protein sequence ID" value="GBN69561.1"/>
    <property type="molecule type" value="Genomic_DNA"/>
</dbReference>
<gene>
    <name evidence="1" type="ORF">AVEN_14310_1</name>
</gene>
<sequence>MISQDMKAAKEKTDFTSVIKNVDGQGVSKIHVMRTLPTSMKVKQCLKYFN</sequence>
<accession>A0A4Y2R1V1</accession>
<keyword evidence="2" id="KW-1185">Reference proteome</keyword>
<reference evidence="1 2" key="1">
    <citation type="journal article" date="2019" name="Sci. Rep.">
        <title>Orb-weaving spider Araneus ventricosus genome elucidates the spidroin gene catalogue.</title>
        <authorList>
            <person name="Kono N."/>
            <person name="Nakamura H."/>
            <person name="Ohtoshi R."/>
            <person name="Moran D.A.P."/>
            <person name="Shinohara A."/>
            <person name="Yoshida Y."/>
            <person name="Fujiwara M."/>
            <person name="Mori M."/>
            <person name="Tomita M."/>
            <person name="Arakawa K."/>
        </authorList>
    </citation>
    <scope>NUCLEOTIDE SEQUENCE [LARGE SCALE GENOMIC DNA]</scope>
</reference>
<protein>
    <submittedName>
        <fullName evidence="1">Uncharacterized protein</fullName>
    </submittedName>
</protein>
<feature type="non-terminal residue" evidence="1">
    <location>
        <position position="50"/>
    </location>
</feature>
<comment type="caution">
    <text evidence="1">The sequence shown here is derived from an EMBL/GenBank/DDBJ whole genome shotgun (WGS) entry which is preliminary data.</text>
</comment>
<organism evidence="1 2">
    <name type="scientific">Araneus ventricosus</name>
    <name type="common">Orbweaver spider</name>
    <name type="synonym">Epeira ventricosa</name>
    <dbReference type="NCBI Taxonomy" id="182803"/>
    <lineage>
        <taxon>Eukaryota</taxon>
        <taxon>Metazoa</taxon>
        <taxon>Ecdysozoa</taxon>
        <taxon>Arthropoda</taxon>
        <taxon>Chelicerata</taxon>
        <taxon>Arachnida</taxon>
        <taxon>Araneae</taxon>
        <taxon>Araneomorphae</taxon>
        <taxon>Entelegynae</taxon>
        <taxon>Araneoidea</taxon>
        <taxon>Araneidae</taxon>
        <taxon>Araneus</taxon>
    </lineage>
</organism>
<evidence type="ECO:0000313" key="2">
    <source>
        <dbReference type="Proteomes" id="UP000499080"/>
    </source>
</evidence>
<dbReference type="AlphaFoldDB" id="A0A4Y2R1V1"/>